<gene>
    <name evidence="2" type="ORF">POM88_054913</name>
</gene>
<protein>
    <submittedName>
        <fullName evidence="2">Uncharacterized protein</fullName>
    </submittedName>
</protein>
<sequence length="260" mass="28765">MCNVLDGSRLMYVYCETIEETQGEEVTLSQYASPNTTQDLEIEKQQLLDIFNLEGIPEDMYDIDHLLSKPICDEQTSEVSDHDNINFYEDSSNIDSTDEDVRSHKAKMVDVPIETLNWNTEKSQSQQVGPSNDGNVPSDAPVTSEAPVSNDAPVTSEAPVSNDAPTQGSSTPRPRKKNKKNQSFPTENPSDHTQGGIFSVPIQHAKVSNTTLGIQPQRNLLNGSQVTTMKQLEQAKNERIIGLKKGLVGKFECLVSSFDY</sequence>
<dbReference type="EMBL" id="JAUIZM010000116">
    <property type="protein sequence ID" value="KAK1348921.1"/>
    <property type="molecule type" value="Genomic_DNA"/>
</dbReference>
<feature type="region of interest" description="Disordered" evidence="1">
    <location>
        <begin position="76"/>
        <end position="103"/>
    </location>
</feature>
<reference evidence="2" key="2">
    <citation type="submission" date="2023-05" db="EMBL/GenBank/DDBJ databases">
        <authorList>
            <person name="Schelkunov M.I."/>
        </authorList>
    </citation>
    <scope>NUCLEOTIDE SEQUENCE</scope>
    <source>
        <strain evidence="2">Hsosn_3</strain>
        <tissue evidence="2">Leaf</tissue>
    </source>
</reference>
<feature type="compositionally biased region" description="Polar residues" evidence="1">
    <location>
        <begin position="163"/>
        <end position="172"/>
    </location>
</feature>
<dbReference type="Proteomes" id="UP001237642">
    <property type="component" value="Unassembled WGS sequence"/>
</dbReference>
<keyword evidence="3" id="KW-1185">Reference proteome</keyword>
<evidence type="ECO:0000313" key="2">
    <source>
        <dbReference type="EMBL" id="KAK1348921.1"/>
    </source>
</evidence>
<feature type="region of interest" description="Disordered" evidence="1">
    <location>
        <begin position="116"/>
        <end position="197"/>
    </location>
</feature>
<proteinExistence type="predicted"/>
<name>A0AAD8LWL3_9APIA</name>
<feature type="compositionally biased region" description="Polar residues" evidence="1">
    <location>
        <begin position="116"/>
        <end position="135"/>
    </location>
</feature>
<evidence type="ECO:0000313" key="3">
    <source>
        <dbReference type="Proteomes" id="UP001237642"/>
    </source>
</evidence>
<organism evidence="2 3">
    <name type="scientific">Heracleum sosnowskyi</name>
    <dbReference type="NCBI Taxonomy" id="360622"/>
    <lineage>
        <taxon>Eukaryota</taxon>
        <taxon>Viridiplantae</taxon>
        <taxon>Streptophyta</taxon>
        <taxon>Embryophyta</taxon>
        <taxon>Tracheophyta</taxon>
        <taxon>Spermatophyta</taxon>
        <taxon>Magnoliopsida</taxon>
        <taxon>eudicotyledons</taxon>
        <taxon>Gunneridae</taxon>
        <taxon>Pentapetalae</taxon>
        <taxon>asterids</taxon>
        <taxon>campanulids</taxon>
        <taxon>Apiales</taxon>
        <taxon>Apiaceae</taxon>
        <taxon>Apioideae</taxon>
        <taxon>apioid superclade</taxon>
        <taxon>Tordylieae</taxon>
        <taxon>Tordyliinae</taxon>
        <taxon>Heracleum</taxon>
    </lineage>
</organism>
<dbReference type="AlphaFoldDB" id="A0AAD8LWL3"/>
<comment type="caution">
    <text evidence="2">The sequence shown here is derived from an EMBL/GenBank/DDBJ whole genome shotgun (WGS) entry which is preliminary data.</text>
</comment>
<feature type="compositionally biased region" description="Polar residues" evidence="1">
    <location>
        <begin position="181"/>
        <end position="193"/>
    </location>
</feature>
<reference evidence="2" key="1">
    <citation type="submission" date="2023-02" db="EMBL/GenBank/DDBJ databases">
        <title>Genome of toxic invasive species Heracleum sosnowskyi carries increased number of genes despite the absence of recent whole-genome duplications.</title>
        <authorList>
            <person name="Schelkunov M."/>
            <person name="Shtratnikova V."/>
            <person name="Makarenko M."/>
            <person name="Klepikova A."/>
            <person name="Omelchenko D."/>
            <person name="Novikova G."/>
            <person name="Obukhova E."/>
            <person name="Bogdanov V."/>
            <person name="Penin A."/>
            <person name="Logacheva M."/>
        </authorList>
    </citation>
    <scope>NUCLEOTIDE SEQUENCE</scope>
    <source>
        <strain evidence="2">Hsosn_3</strain>
        <tissue evidence="2">Leaf</tissue>
    </source>
</reference>
<evidence type="ECO:0000256" key="1">
    <source>
        <dbReference type="SAM" id="MobiDB-lite"/>
    </source>
</evidence>
<accession>A0AAD8LWL3</accession>